<feature type="domain" description="Non-reducing end beta-L-arabinofuranosidase-like GH127 catalytic" evidence="1">
    <location>
        <begin position="16"/>
        <end position="426"/>
    </location>
</feature>
<sequence>MSYPQVTFRNVHFDRSAFWGRKRSQISSVALLYQLEVLKKTGRYDAFRLKWHPVYDDEPEIWPVPKHLFWDSDVAKWIEGACYFLEETENDTVRSAVNELVEMITSAQQADGYINIHFTVVEPSKRFTNLRDHHELYNAGHLIESALAHERLYKNRKMLDPILKYVDLLSKTFGKGSDRQPGYPGHPEIELSLLRLYDRTGHPAHLGLAEFFITERGNPKGIQGEHYYDYEAKKRGEGIHEVPDYYPEHRSYWYQQAHLPLVKQATIEGHAVRAMYLLTALADLIRIQGSDLDVSYKDSLYRLWSNMVQKKMYLTGGIGVIKQWEGFSHDYHLPQASDEGGCYAETCASIGVMMLADRLLEIKRDSKVGDIMELELYNAVLTGVSCSGREWTYVNQLGSSDSDLSQRSDWFTVACCPPNVLRLLGNLGGYIYSGSDNGASQLDLSIHLFTKAVITHKVGLKTVTVSMDTTWPLDGQIEPNTAKTDITDGYLKITSDYSKAHPIFTIRFPMVPRIIRSHPFTGHEIVAVARGPVIYCAEDVDNPWVQDHFKRTIFNTSTAHMREFLQRDSSTGEEYVSIRASNAISQLDTTVYDQSGPGFEVRQGTEFKDLKSCPKTKEDLILVPYYFRANRKGRGHMRVGFLSAR</sequence>
<dbReference type="EMBL" id="VIBQ01000059">
    <property type="protein sequence ID" value="KAB8542079.1"/>
    <property type="molecule type" value="Genomic_DNA"/>
</dbReference>
<evidence type="ECO:0000259" key="2">
    <source>
        <dbReference type="Pfam" id="PF20737"/>
    </source>
</evidence>
<accession>A0A5N6L1Q7</accession>
<name>A0A5N6L1Q7_9ROSI</name>
<reference evidence="3 4" key="1">
    <citation type="submission" date="2019-06" db="EMBL/GenBank/DDBJ databases">
        <title>A chromosomal-level reference genome of Carpinus fangiana (Coryloideae, Betulaceae).</title>
        <authorList>
            <person name="Yang X."/>
            <person name="Wang Z."/>
            <person name="Zhang L."/>
            <person name="Hao G."/>
            <person name="Liu J."/>
            <person name="Yang Y."/>
        </authorList>
    </citation>
    <scope>NUCLEOTIDE SEQUENCE [LARGE SCALE GENOMIC DNA]</scope>
    <source>
        <strain evidence="3">Cfa_2016G</strain>
        <tissue evidence="3">Leaf</tissue>
    </source>
</reference>
<dbReference type="SUPFAM" id="SSF48208">
    <property type="entry name" value="Six-hairpin glycosidases"/>
    <property type="match status" value="1"/>
</dbReference>
<evidence type="ECO:0000313" key="3">
    <source>
        <dbReference type="EMBL" id="KAB8542079.1"/>
    </source>
</evidence>
<evidence type="ECO:0000313" key="4">
    <source>
        <dbReference type="Proteomes" id="UP000327013"/>
    </source>
</evidence>
<dbReference type="InterPro" id="IPR012878">
    <property type="entry name" value="Beta-AFase-like_GH127_cat"/>
</dbReference>
<evidence type="ECO:0000259" key="1">
    <source>
        <dbReference type="Pfam" id="PF07944"/>
    </source>
</evidence>
<dbReference type="InterPro" id="IPR008928">
    <property type="entry name" value="6-hairpin_glycosidase_sf"/>
</dbReference>
<dbReference type="Pfam" id="PF07944">
    <property type="entry name" value="Beta-AFase-like_GH127_cat"/>
    <property type="match status" value="1"/>
</dbReference>
<dbReference type="GO" id="GO:0005975">
    <property type="term" value="P:carbohydrate metabolic process"/>
    <property type="evidence" value="ECO:0007669"/>
    <property type="project" value="InterPro"/>
</dbReference>
<dbReference type="PANTHER" id="PTHR43465">
    <property type="entry name" value="DUF1680 DOMAIN PROTEIN (AFU_ORTHOLOGUE AFUA_1G08910)"/>
    <property type="match status" value="1"/>
</dbReference>
<dbReference type="InterPro" id="IPR049174">
    <property type="entry name" value="Beta-AFase-like"/>
</dbReference>
<dbReference type="AlphaFoldDB" id="A0A5N6L1Q7"/>
<dbReference type="OrthoDB" id="1935091at2759"/>
<gene>
    <name evidence="3" type="ORF">FH972_025542</name>
</gene>
<dbReference type="InterPro" id="IPR049049">
    <property type="entry name" value="Beta-AFase-like_GH127_C"/>
</dbReference>
<dbReference type="Proteomes" id="UP000327013">
    <property type="component" value="Unassembled WGS sequence"/>
</dbReference>
<proteinExistence type="predicted"/>
<keyword evidence="4" id="KW-1185">Reference proteome</keyword>
<organism evidence="3 4">
    <name type="scientific">Carpinus fangiana</name>
    <dbReference type="NCBI Taxonomy" id="176857"/>
    <lineage>
        <taxon>Eukaryota</taxon>
        <taxon>Viridiplantae</taxon>
        <taxon>Streptophyta</taxon>
        <taxon>Embryophyta</taxon>
        <taxon>Tracheophyta</taxon>
        <taxon>Spermatophyta</taxon>
        <taxon>Magnoliopsida</taxon>
        <taxon>eudicotyledons</taxon>
        <taxon>Gunneridae</taxon>
        <taxon>Pentapetalae</taxon>
        <taxon>rosids</taxon>
        <taxon>fabids</taxon>
        <taxon>Fagales</taxon>
        <taxon>Betulaceae</taxon>
        <taxon>Carpinus</taxon>
    </lineage>
</organism>
<dbReference type="Pfam" id="PF20737">
    <property type="entry name" value="Glyco_hydro127C"/>
    <property type="match status" value="1"/>
</dbReference>
<dbReference type="PANTHER" id="PTHR43465:SF2">
    <property type="entry name" value="DUF1680 DOMAIN PROTEIN (AFU_ORTHOLOGUE AFUA_1G08910)"/>
    <property type="match status" value="1"/>
</dbReference>
<comment type="caution">
    <text evidence="3">The sequence shown here is derived from an EMBL/GenBank/DDBJ whole genome shotgun (WGS) entry which is preliminary data.</text>
</comment>
<feature type="domain" description="Non-reducing end beta-L-arabinofuranosidase-like GH127 C-terminal" evidence="2">
    <location>
        <begin position="523"/>
        <end position="639"/>
    </location>
</feature>
<protein>
    <submittedName>
        <fullName evidence="3">Uncharacterized protein</fullName>
    </submittedName>
</protein>